<dbReference type="Proteomes" id="UP001233999">
    <property type="component" value="Unassembled WGS sequence"/>
</dbReference>
<feature type="non-terminal residue" evidence="1">
    <location>
        <position position="1"/>
    </location>
</feature>
<feature type="non-terminal residue" evidence="1">
    <location>
        <position position="76"/>
    </location>
</feature>
<protein>
    <submittedName>
        <fullName evidence="1">Uncharacterized protein</fullName>
    </submittedName>
</protein>
<dbReference type="EMBL" id="JASPKZ010002677">
    <property type="protein sequence ID" value="KAJ9595262.1"/>
    <property type="molecule type" value="Genomic_DNA"/>
</dbReference>
<evidence type="ECO:0000313" key="1">
    <source>
        <dbReference type="EMBL" id="KAJ9595262.1"/>
    </source>
</evidence>
<name>A0AAD8ABI9_DIPPU</name>
<evidence type="ECO:0000313" key="2">
    <source>
        <dbReference type="Proteomes" id="UP001233999"/>
    </source>
</evidence>
<reference evidence="1" key="2">
    <citation type="submission" date="2023-05" db="EMBL/GenBank/DDBJ databases">
        <authorList>
            <person name="Fouks B."/>
        </authorList>
    </citation>
    <scope>NUCLEOTIDE SEQUENCE</scope>
    <source>
        <strain evidence="1">Stay&amp;Tobe</strain>
        <tissue evidence="1">Testes</tissue>
    </source>
</reference>
<proteinExistence type="predicted"/>
<accession>A0AAD8ABI9</accession>
<organism evidence="1 2">
    <name type="scientific">Diploptera punctata</name>
    <name type="common">Pacific beetle cockroach</name>
    <dbReference type="NCBI Taxonomy" id="6984"/>
    <lineage>
        <taxon>Eukaryota</taxon>
        <taxon>Metazoa</taxon>
        <taxon>Ecdysozoa</taxon>
        <taxon>Arthropoda</taxon>
        <taxon>Hexapoda</taxon>
        <taxon>Insecta</taxon>
        <taxon>Pterygota</taxon>
        <taxon>Neoptera</taxon>
        <taxon>Polyneoptera</taxon>
        <taxon>Dictyoptera</taxon>
        <taxon>Blattodea</taxon>
        <taxon>Blaberoidea</taxon>
        <taxon>Blaberidae</taxon>
        <taxon>Diplopterinae</taxon>
        <taxon>Diploptera</taxon>
    </lineage>
</organism>
<dbReference type="AlphaFoldDB" id="A0AAD8ABI9"/>
<comment type="caution">
    <text evidence="1">The sequence shown here is derived from an EMBL/GenBank/DDBJ whole genome shotgun (WGS) entry which is preliminary data.</text>
</comment>
<sequence>DISCIRLCVAALECSINNRCSVYISEAIFKYLALKVYPIDAYRLPFEKIIGYNGELYERIIEECQFFKTQELMGDA</sequence>
<reference evidence="1" key="1">
    <citation type="journal article" date="2023" name="IScience">
        <title>Live-bearing cockroach genome reveals convergent evolutionary mechanisms linked to viviparity in insects and beyond.</title>
        <authorList>
            <person name="Fouks B."/>
            <person name="Harrison M.C."/>
            <person name="Mikhailova A.A."/>
            <person name="Marchal E."/>
            <person name="English S."/>
            <person name="Carruthers M."/>
            <person name="Jennings E.C."/>
            <person name="Chiamaka E.L."/>
            <person name="Frigard R.A."/>
            <person name="Pippel M."/>
            <person name="Attardo G.M."/>
            <person name="Benoit J.B."/>
            <person name="Bornberg-Bauer E."/>
            <person name="Tobe S.S."/>
        </authorList>
    </citation>
    <scope>NUCLEOTIDE SEQUENCE</scope>
    <source>
        <strain evidence="1">Stay&amp;Tobe</strain>
    </source>
</reference>
<keyword evidence="2" id="KW-1185">Reference proteome</keyword>
<gene>
    <name evidence="1" type="ORF">L9F63_013450</name>
</gene>